<dbReference type="PROSITE" id="PS51352">
    <property type="entry name" value="THIOREDOXIN_2"/>
    <property type="match status" value="1"/>
</dbReference>
<keyword evidence="7" id="KW-1185">Reference proteome</keyword>
<reference evidence="6 7" key="1">
    <citation type="submission" date="2020-04" db="EMBL/GenBank/DDBJ databases">
        <title>Genome sequence of Altibacter aquimarinus strain ALE3EI.</title>
        <authorList>
            <person name="Oh H.-M."/>
            <person name="Jang D."/>
        </authorList>
    </citation>
    <scope>NUCLEOTIDE SEQUENCE [LARGE SCALE GENOMIC DNA]</scope>
    <source>
        <strain evidence="6 7">ALE3EI</strain>
    </source>
</reference>
<dbReference type="InterPro" id="IPR036249">
    <property type="entry name" value="Thioredoxin-like_sf"/>
</dbReference>
<dbReference type="PANTHER" id="PTHR42852:SF6">
    <property type="entry name" value="THIOL:DISULFIDE INTERCHANGE PROTEIN DSBE"/>
    <property type="match status" value="1"/>
</dbReference>
<dbReference type="GO" id="GO:0030313">
    <property type="term" value="C:cell envelope"/>
    <property type="evidence" value="ECO:0007669"/>
    <property type="project" value="UniProtKB-SubCell"/>
</dbReference>
<dbReference type="RefSeq" id="WP_186988827.1">
    <property type="nucleotide sequence ID" value="NZ_CP052909.1"/>
</dbReference>
<evidence type="ECO:0000256" key="2">
    <source>
        <dbReference type="ARBA" id="ARBA00022748"/>
    </source>
</evidence>
<dbReference type="EMBL" id="CP052909">
    <property type="protein sequence ID" value="QNJ98842.1"/>
    <property type="molecule type" value="Genomic_DNA"/>
</dbReference>
<dbReference type="SUPFAM" id="SSF52833">
    <property type="entry name" value="Thioredoxin-like"/>
    <property type="match status" value="1"/>
</dbReference>
<dbReference type="PANTHER" id="PTHR42852">
    <property type="entry name" value="THIOL:DISULFIDE INTERCHANGE PROTEIN DSBE"/>
    <property type="match status" value="1"/>
</dbReference>
<feature type="domain" description="Thioredoxin" evidence="5">
    <location>
        <begin position="190"/>
        <end position="342"/>
    </location>
</feature>
<keyword evidence="3" id="KW-1015">Disulfide bond</keyword>
<evidence type="ECO:0000256" key="3">
    <source>
        <dbReference type="ARBA" id="ARBA00023157"/>
    </source>
</evidence>
<dbReference type="InterPro" id="IPR013740">
    <property type="entry name" value="Redoxin"/>
</dbReference>
<dbReference type="PROSITE" id="PS51257">
    <property type="entry name" value="PROKAR_LIPOPROTEIN"/>
    <property type="match status" value="1"/>
</dbReference>
<dbReference type="KEGG" id="alti:ALE3EI_2300"/>
<proteinExistence type="predicted"/>
<protein>
    <submittedName>
        <fullName evidence="6">Thioredoxin domain protein</fullName>
    </submittedName>
</protein>
<dbReference type="InterPro" id="IPR050553">
    <property type="entry name" value="Thioredoxin_ResA/DsbE_sf"/>
</dbReference>
<evidence type="ECO:0000256" key="4">
    <source>
        <dbReference type="ARBA" id="ARBA00023284"/>
    </source>
</evidence>
<dbReference type="Pfam" id="PF08534">
    <property type="entry name" value="Redoxin"/>
    <property type="match status" value="1"/>
</dbReference>
<gene>
    <name evidence="6" type="ORF">ALE3EI_2300</name>
</gene>
<comment type="subcellular location">
    <subcellularLocation>
        <location evidence="1">Cell envelope</location>
    </subcellularLocation>
</comment>
<organism evidence="6 7">
    <name type="scientific">Constantimarinum furrinae</name>
    <dbReference type="NCBI Taxonomy" id="2562285"/>
    <lineage>
        <taxon>Bacteria</taxon>
        <taxon>Pseudomonadati</taxon>
        <taxon>Bacteroidota</taxon>
        <taxon>Flavobacteriia</taxon>
        <taxon>Flavobacteriales</taxon>
        <taxon>Flavobacteriaceae</taxon>
        <taxon>Altibacter/Constantimarinum group</taxon>
        <taxon>Constantimarinum</taxon>
    </lineage>
</organism>
<evidence type="ECO:0000313" key="6">
    <source>
        <dbReference type="EMBL" id="QNJ98842.1"/>
    </source>
</evidence>
<evidence type="ECO:0000313" key="7">
    <source>
        <dbReference type="Proteomes" id="UP000515514"/>
    </source>
</evidence>
<accession>A0A7G8PWX6</accession>
<dbReference type="InterPro" id="IPR013766">
    <property type="entry name" value="Thioredoxin_domain"/>
</dbReference>
<dbReference type="GO" id="GO:0017004">
    <property type="term" value="P:cytochrome complex assembly"/>
    <property type="evidence" value="ECO:0007669"/>
    <property type="project" value="UniProtKB-KW"/>
</dbReference>
<dbReference type="CDD" id="cd02966">
    <property type="entry name" value="TlpA_like_family"/>
    <property type="match status" value="1"/>
</dbReference>
<keyword evidence="4" id="KW-0676">Redox-active center</keyword>
<dbReference type="Gene3D" id="3.40.30.10">
    <property type="entry name" value="Glutaredoxin"/>
    <property type="match status" value="1"/>
</dbReference>
<dbReference type="GO" id="GO:0016491">
    <property type="term" value="F:oxidoreductase activity"/>
    <property type="evidence" value="ECO:0007669"/>
    <property type="project" value="InterPro"/>
</dbReference>
<dbReference type="Proteomes" id="UP000515514">
    <property type="component" value="Chromosome"/>
</dbReference>
<sequence>MKKIIALCCILAVISCTEEPKDYVTFSGEITNMNSDSIVIASRTFKKIIKLNPDGSFRDTLKVEKGNYSFFDGVEGTTLFLENGYDLKMTMDAEMFDETIKFSGEGSVNNNFLAEKALLEEKLFDKDFESMDEAGLDLAFDETEKEMTAFINSKKDIDTMVVNSSIKNLDATLKSYKRYFGSIVEIRKALPAGSPSPTFVDYENYDGSKTSLSDLKGKYVYVDIWATWCGPCKREIPFLKELEKAYHGKNIVFVSMSIDDDKTHKGSWEQANADWRAMVADKELGGVQIFAPKGWESDFVTGYMITGIPRFVLIDPDGNVVDASAPRPSSERLKPLLDKLLEPSV</sequence>
<evidence type="ECO:0000256" key="1">
    <source>
        <dbReference type="ARBA" id="ARBA00004196"/>
    </source>
</evidence>
<dbReference type="AlphaFoldDB" id="A0A7G8PWX6"/>
<keyword evidence="2" id="KW-0201">Cytochrome c-type biogenesis</keyword>
<name>A0A7G8PWX6_9FLAO</name>
<evidence type="ECO:0000259" key="5">
    <source>
        <dbReference type="PROSITE" id="PS51352"/>
    </source>
</evidence>